<organism evidence="2 3">
    <name type="scientific">Cocos nucifera</name>
    <name type="common">Coconut palm</name>
    <dbReference type="NCBI Taxonomy" id="13894"/>
    <lineage>
        <taxon>Eukaryota</taxon>
        <taxon>Viridiplantae</taxon>
        <taxon>Streptophyta</taxon>
        <taxon>Embryophyta</taxon>
        <taxon>Tracheophyta</taxon>
        <taxon>Spermatophyta</taxon>
        <taxon>Magnoliopsida</taxon>
        <taxon>Liliopsida</taxon>
        <taxon>Arecaceae</taxon>
        <taxon>Arecoideae</taxon>
        <taxon>Cocoseae</taxon>
        <taxon>Attaleinae</taxon>
        <taxon>Cocos</taxon>
    </lineage>
</organism>
<proteinExistence type="predicted"/>
<feature type="region of interest" description="Disordered" evidence="1">
    <location>
        <begin position="1"/>
        <end position="22"/>
    </location>
</feature>
<reference evidence="2" key="2">
    <citation type="submission" date="2019-07" db="EMBL/GenBank/DDBJ databases">
        <authorList>
            <person name="Yang Y."/>
            <person name="Bocs S."/>
            <person name="Baudouin L."/>
        </authorList>
    </citation>
    <scope>NUCLEOTIDE SEQUENCE</scope>
    <source>
        <tissue evidence="2">Spear leaf of Hainan Tall coconut</tissue>
    </source>
</reference>
<evidence type="ECO:0000313" key="3">
    <source>
        <dbReference type="Proteomes" id="UP000797356"/>
    </source>
</evidence>
<evidence type="ECO:0000313" key="2">
    <source>
        <dbReference type="EMBL" id="KAG1334296.1"/>
    </source>
</evidence>
<evidence type="ECO:0000256" key="1">
    <source>
        <dbReference type="SAM" id="MobiDB-lite"/>
    </source>
</evidence>
<gene>
    <name evidence="2" type="ORF">COCNU_03G004150</name>
</gene>
<name>A0A8K0I2P6_COCNU</name>
<dbReference type="Proteomes" id="UP000797356">
    <property type="component" value="Chromosome 3"/>
</dbReference>
<comment type="caution">
    <text evidence="2">The sequence shown here is derived from an EMBL/GenBank/DDBJ whole genome shotgun (WGS) entry which is preliminary data.</text>
</comment>
<reference evidence="2" key="1">
    <citation type="journal article" date="2017" name="Gigascience">
        <title>The genome draft of coconut (Cocos nucifera).</title>
        <authorList>
            <person name="Xiao Y."/>
            <person name="Xu P."/>
            <person name="Fan H."/>
            <person name="Baudouin L."/>
            <person name="Xia W."/>
            <person name="Bocs S."/>
            <person name="Xu J."/>
            <person name="Li Q."/>
            <person name="Guo A."/>
            <person name="Zhou L."/>
            <person name="Li J."/>
            <person name="Wu Y."/>
            <person name="Ma Z."/>
            <person name="Armero A."/>
            <person name="Issali A.E."/>
            <person name="Liu N."/>
            <person name="Peng M."/>
            <person name="Yang Y."/>
        </authorList>
    </citation>
    <scope>NUCLEOTIDE SEQUENCE</scope>
    <source>
        <tissue evidence="2">Spear leaf of Hainan Tall coconut</tissue>
    </source>
</reference>
<keyword evidence="3" id="KW-1185">Reference proteome</keyword>
<sequence length="98" mass="10755">MMSLTIPPSLRHPTSLRHPPPFARCIPEPEVSLRRQHRHSLLSLAASEHLPSLDSRPLCPRIGGLLTPQPSAMAASSPPSLVRRIQASSFLPVPLSWD</sequence>
<dbReference type="AlphaFoldDB" id="A0A8K0I2P6"/>
<accession>A0A8K0I2P6</accession>
<protein>
    <submittedName>
        <fullName evidence="2">Uncharacterized protein</fullName>
    </submittedName>
</protein>
<dbReference type="EMBL" id="CM017874">
    <property type="protein sequence ID" value="KAG1334296.1"/>
    <property type="molecule type" value="Genomic_DNA"/>
</dbReference>